<gene>
    <name evidence="1" type="ORF">HIJ39_11100</name>
</gene>
<keyword evidence="2" id="KW-1185">Reference proteome</keyword>
<dbReference type="InterPro" id="IPR025051">
    <property type="entry name" value="DUF3990"/>
</dbReference>
<comment type="caution">
    <text evidence="1">The sequence shown here is derived from an EMBL/GenBank/DDBJ whole genome shotgun (WGS) entry which is preliminary data.</text>
</comment>
<organism evidence="1 2">
    <name type="scientific">Sulfobacillus harzensis</name>
    <dbReference type="NCBI Taxonomy" id="2729629"/>
    <lineage>
        <taxon>Bacteria</taxon>
        <taxon>Bacillati</taxon>
        <taxon>Bacillota</taxon>
        <taxon>Clostridia</taxon>
        <taxon>Eubacteriales</taxon>
        <taxon>Clostridiales Family XVII. Incertae Sedis</taxon>
        <taxon>Sulfobacillus</taxon>
    </lineage>
</organism>
<evidence type="ECO:0000313" key="2">
    <source>
        <dbReference type="Proteomes" id="UP000533476"/>
    </source>
</evidence>
<reference evidence="1 2" key="1">
    <citation type="submission" date="2020-04" db="EMBL/GenBank/DDBJ databases">
        <authorList>
            <person name="Zhang R."/>
            <person name="Schippers A."/>
        </authorList>
    </citation>
    <scope>NUCLEOTIDE SEQUENCE [LARGE SCALE GENOMIC DNA]</scope>
    <source>
        <strain evidence="1 2">DSM 109850</strain>
    </source>
</reference>
<dbReference type="Proteomes" id="UP000533476">
    <property type="component" value="Unassembled WGS sequence"/>
</dbReference>
<dbReference type="AlphaFoldDB" id="A0A7Y0Q300"/>
<name>A0A7Y0Q300_9FIRM</name>
<sequence>MWRTPLDIPDSFVVFHGTSDIYQSSFEQKGILPPPKMKKVRDFGSGFYTTTEEKQARRYAARMAELLGGRPLLVTCTVSGTRLKEISPAKILPDYNREWLDILKQGRWSGEPLEFQWIFGRCGDGLTERVEEVRRTGDDEALLATITPKRGTRTYEHDQFWFGTAEAGTMSITVGSLRTVRIPATSSGDSDRDCESHSSRV</sequence>
<proteinExistence type="predicted"/>
<dbReference type="EMBL" id="JABBVZ010000034">
    <property type="protein sequence ID" value="NMP22895.1"/>
    <property type="molecule type" value="Genomic_DNA"/>
</dbReference>
<accession>A0A7Y0Q300</accession>
<evidence type="ECO:0000313" key="1">
    <source>
        <dbReference type="EMBL" id="NMP22895.1"/>
    </source>
</evidence>
<protein>
    <submittedName>
        <fullName evidence="1">DUF3990 domain-containing protein</fullName>
    </submittedName>
</protein>
<dbReference type="Pfam" id="PF13151">
    <property type="entry name" value="DUF3990"/>
    <property type="match status" value="1"/>
</dbReference>